<dbReference type="EMBL" id="WKPO01000031">
    <property type="protein sequence ID" value="MSB50369.1"/>
    <property type="molecule type" value="Genomic_DNA"/>
</dbReference>
<protein>
    <submittedName>
        <fullName evidence="4">Uncharacterized protein</fullName>
    </submittedName>
</protein>
<feature type="signal peptide" evidence="2">
    <location>
        <begin position="1"/>
        <end position="24"/>
    </location>
</feature>
<dbReference type="RefSeq" id="WP_154250733.1">
    <property type="nucleotide sequence ID" value="NZ_JADMVZ010000070.1"/>
</dbReference>
<evidence type="ECO:0000256" key="1">
    <source>
        <dbReference type="SAM" id="MobiDB-lite"/>
    </source>
</evidence>
<keyword evidence="2" id="KW-0732">Signal</keyword>
<evidence type="ECO:0000313" key="4">
    <source>
        <dbReference type="EMBL" id="MSB50369.1"/>
    </source>
</evidence>
<gene>
    <name evidence="4" type="ORF">GKE90_17000</name>
    <name evidence="3" type="ORF">GKE97_18520</name>
</gene>
<dbReference type="PROSITE" id="PS51257">
    <property type="entry name" value="PROKAR_LIPOPROTEIN"/>
    <property type="match status" value="1"/>
</dbReference>
<dbReference type="Proteomes" id="UP000429811">
    <property type="component" value="Unassembled WGS sequence"/>
</dbReference>
<evidence type="ECO:0000313" key="5">
    <source>
        <dbReference type="Proteomes" id="UP000429811"/>
    </source>
</evidence>
<dbReference type="Proteomes" id="UP000434475">
    <property type="component" value="Unassembled WGS sequence"/>
</dbReference>
<feature type="chain" id="PRO_5038248584" evidence="2">
    <location>
        <begin position="25"/>
        <end position="380"/>
    </location>
</feature>
<feature type="compositionally biased region" description="Polar residues" evidence="1">
    <location>
        <begin position="34"/>
        <end position="46"/>
    </location>
</feature>
<feature type="region of interest" description="Disordered" evidence="1">
    <location>
        <begin position="29"/>
        <end position="68"/>
    </location>
</feature>
<comment type="caution">
    <text evidence="4">The sequence shown here is derived from an EMBL/GenBank/DDBJ whole genome shotgun (WGS) entry which is preliminary data.</text>
</comment>
<accession>A0A6I2RT72</accession>
<evidence type="ECO:0000313" key="6">
    <source>
        <dbReference type="Proteomes" id="UP000434475"/>
    </source>
</evidence>
<sequence length="380" mass="41894">MKHLLQRRLLPVFLCMMLALGLTACGGKDAQPVETETGSTAGTLSGSKGEKDNRVETPSGSGEVTAEVDPKLAEESLNLLYDAMAFDDQYAGAVAYLGYKEQGDAAPLSDWLWENCAGLVEAMPFLLDIPAEHILGPGYGDLFCIVPRDETTMLTVEHVTWVPSNFEVGEATEAVLYQTTSAQPVLLFKNLDDSHPLPDVHITLEPDNGPMCAWFPEVDEYGNPGIPGDPDSPLLMDFGIWGYVTGLDYPQDWEPPGDVRWDPPTAWELAYTSWACEHWDMEISWGDSDDPDYEGIVSLYQQPEDGQEYVLAYTGVWRMESGCLQLELSDGMGGSVSGSFPVRMDPTGEYLCIEQDWETGVCPPFFGEETYCIDLTRSYG</sequence>
<evidence type="ECO:0000313" key="3">
    <source>
        <dbReference type="EMBL" id="MSB21492.1"/>
    </source>
</evidence>
<organism evidence="4 5">
    <name type="scientific">Flavonifractor plautii</name>
    <name type="common">Fusobacterium plautii</name>
    <dbReference type="NCBI Taxonomy" id="292800"/>
    <lineage>
        <taxon>Bacteria</taxon>
        <taxon>Bacillati</taxon>
        <taxon>Bacillota</taxon>
        <taxon>Clostridia</taxon>
        <taxon>Eubacteriales</taxon>
        <taxon>Oscillospiraceae</taxon>
        <taxon>Flavonifractor</taxon>
    </lineage>
</organism>
<reference evidence="5 6" key="1">
    <citation type="journal article" date="2019" name="Nat. Med.">
        <title>A library of human gut bacterial isolates paired with longitudinal multiomics data enables mechanistic microbiome research.</title>
        <authorList>
            <person name="Poyet M."/>
            <person name="Groussin M."/>
            <person name="Gibbons S.M."/>
            <person name="Avila-Pacheco J."/>
            <person name="Jiang X."/>
            <person name="Kearney S.M."/>
            <person name="Perrotta A.R."/>
            <person name="Berdy B."/>
            <person name="Zhao S."/>
            <person name="Lieberman T.D."/>
            <person name="Swanson P.K."/>
            <person name="Smith M."/>
            <person name="Roesemann S."/>
            <person name="Alexander J.E."/>
            <person name="Rich S.A."/>
            <person name="Livny J."/>
            <person name="Vlamakis H."/>
            <person name="Clish C."/>
            <person name="Bullock K."/>
            <person name="Deik A."/>
            <person name="Scott J."/>
            <person name="Pierce K.A."/>
            <person name="Xavier R.J."/>
            <person name="Alm E.J."/>
        </authorList>
    </citation>
    <scope>NUCLEOTIDE SEQUENCE [LARGE SCALE GENOMIC DNA]</scope>
    <source>
        <strain evidence="3 6">BIOML-A2</strain>
        <strain evidence="4 5">BIOML-A5</strain>
    </source>
</reference>
<dbReference type="EMBL" id="WKPR01000023">
    <property type="protein sequence ID" value="MSB21492.1"/>
    <property type="molecule type" value="Genomic_DNA"/>
</dbReference>
<proteinExistence type="predicted"/>
<name>A0A6I2RT72_FLAPL</name>
<dbReference type="AlphaFoldDB" id="A0A6I2RT72"/>
<evidence type="ECO:0000256" key="2">
    <source>
        <dbReference type="SAM" id="SignalP"/>
    </source>
</evidence>